<organism evidence="1">
    <name type="scientific">Tanacetum cinerariifolium</name>
    <name type="common">Dalmatian daisy</name>
    <name type="synonym">Chrysanthemum cinerariifolium</name>
    <dbReference type="NCBI Taxonomy" id="118510"/>
    <lineage>
        <taxon>Eukaryota</taxon>
        <taxon>Viridiplantae</taxon>
        <taxon>Streptophyta</taxon>
        <taxon>Embryophyta</taxon>
        <taxon>Tracheophyta</taxon>
        <taxon>Spermatophyta</taxon>
        <taxon>Magnoliopsida</taxon>
        <taxon>eudicotyledons</taxon>
        <taxon>Gunneridae</taxon>
        <taxon>Pentapetalae</taxon>
        <taxon>asterids</taxon>
        <taxon>campanulids</taxon>
        <taxon>Asterales</taxon>
        <taxon>Asteraceae</taxon>
        <taxon>Asteroideae</taxon>
        <taxon>Anthemideae</taxon>
        <taxon>Anthemidinae</taxon>
        <taxon>Tanacetum</taxon>
    </lineage>
</organism>
<comment type="caution">
    <text evidence="1">The sequence shown here is derived from an EMBL/GenBank/DDBJ whole genome shotgun (WGS) entry which is preliminary data.</text>
</comment>
<name>A0A699K1R8_TANCI</name>
<reference evidence="1" key="1">
    <citation type="journal article" date="2019" name="Sci. Rep.">
        <title>Draft genome of Tanacetum cinerariifolium, the natural source of mosquito coil.</title>
        <authorList>
            <person name="Yamashiro T."/>
            <person name="Shiraishi A."/>
            <person name="Satake H."/>
            <person name="Nakayama K."/>
        </authorList>
    </citation>
    <scope>NUCLEOTIDE SEQUENCE</scope>
</reference>
<evidence type="ECO:0000313" key="1">
    <source>
        <dbReference type="EMBL" id="GFA66785.1"/>
    </source>
</evidence>
<dbReference type="AlphaFoldDB" id="A0A699K1R8"/>
<sequence length="187" mass="20398">MAPLTFADTHNMVAFLSKADTSEGFNQILNFLNAHTIQYALVVNPTIYVSCIKQFWATATIKKVNDVVQICALIDSKKCLSAKRTAWNEFSCSMASAVICLAIGGCIQRGGKIEAIDEDISLVDMEKDKEVVTMDAEPQGRIGQEDVNAASKGVSAAEPTVFDDEEVTMTMAQTLIKLKEEKAKLLD</sequence>
<gene>
    <name evidence="1" type="ORF">Tci_638757</name>
</gene>
<evidence type="ECO:0008006" key="2">
    <source>
        <dbReference type="Google" id="ProtNLM"/>
    </source>
</evidence>
<dbReference type="EMBL" id="BKCJ010465390">
    <property type="protein sequence ID" value="GFA66785.1"/>
    <property type="molecule type" value="Genomic_DNA"/>
</dbReference>
<accession>A0A699K1R8</accession>
<proteinExistence type="predicted"/>
<protein>
    <recommendedName>
        <fullName evidence="2">Xylulose kinase-1</fullName>
    </recommendedName>
</protein>